<evidence type="ECO:0000256" key="1">
    <source>
        <dbReference type="ARBA" id="ARBA00006576"/>
    </source>
</evidence>
<dbReference type="InterPro" id="IPR050202">
    <property type="entry name" value="Cyt/Deoxycyt_deaminase"/>
</dbReference>
<comment type="caution">
    <text evidence="6">The sequence shown here is derived from an EMBL/GenBank/DDBJ whole genome shotgun (WGS) entry which is preliminary data.</text>
</comment>
<dbReference type="PANTHER" id="PTHR11644">
    <property type="entry name" value="CYTIDINE DEAMINASE"/>
    <property type="match status" value="1"/>
</dbReference>
<keyword evidence="7" id="KW-1185">Reference proteome</keyword>
<dbReference type="InterPro" id="IPR016193">
    <property type="entry name" value="Cytidine_deaminase-like"/>
</dbReference>
<dbReference type="PROSITE" id="PS50004">
    <property type="entry name" value="C2"/>
    <property type="match status" value="1"/>
</dbReference>
<dbReference type="GO" id="GO:0005829">
    <property type="term" value="C:cytosol"/>
    <property type="evidence" value="ECO:0007669"/>
    <property type="project" value="TreeGrafter"/>
</dbReference>
<evidence type="ECO:0000256" key="2">
    <source>
        <dbReference type="ARBA" id="ARBA00011738"/>
    </source>
</evidence>
<comment type="similarity">
    <text evidence="1">Belongs to the cytidine and deoxycytidylate deaminase family.</text>
</comment>
<feature type="domain" description="CMP/dCMP-type deaminase" evidence="5">
    <location>
        <begin position="630"/>
        <end position="750"/>
    </location>
</feature>
<dbReference type="GO" id="GO:0072527">
    <property type="term" value="P:pyrimidine-containing compound metabolic process"/>
    <property type="evidence" value="ECO:0007669"/>
    <property type="project" value="UniProtKB-ARBA"/>
</dbReference>
<dbReference type="GO" id="GO:0055086">
    <property type="term" value="P:nucleobase-containing small molecule metabolic process"/>
    <property type="evidence" value="ECO:0007669"/>
    <property type="project" value="UniProtKB-ARBA"/>
</dbReference>
<dbReference type="EMBL" id="LHPF02000039">
    <property type="protein sequence ID" value="PSC68243.1"/>
    <property type="molecule type" value="Genomic_DNA"/>
</dbReference>
<feature type="domain" description="CMP/dCMP-type deaminase" evidence="5">
    <location>
        <begin position="475"/>
        <end position="594"/>
    </location>
</feature>
<dbReference type="SUPFAM" id="SSF49562">
    <property type="entry name" value="C2 domain (Calcium/lipid-binding domain, CaLB)"/>
    <property type="match status" value="1"/>
</dbReference>
<dbReference type="InterPro" id="IPR002125">
    <property type="entry name" value="CMP_dCMP_dom"/>
</dbReference>
<dbReference type="GO" id="GO:0004126">
    <property type="term" value="F:cytidine deaminase activity"/>
    <property type="evidence" value="ECO:0007669"/>
    <property type="project" value="InterPro"/>
</dbReference>
<reference evidence="6 7" key="1">
    <citation type="journal article" date="2018" name="Plant J.">
        <title>Genome sequences of Chlorella sorokiniana UTEX 1602 and Micractinium conductrix SAG 241.80: implications to maltose excretion by a green alga.</title>
        <authorList>
            <person name="Arriola M.B."/>
            <person name="Velmurugan N."/>
            <person name="Zhang Y."/>
            <person name="Plunkett M.H."/>
            <person name="Hondzo H."/>
            <person name="Barney B.M."/>
        </authorList>
    </citation>
    <scope>NUCLEOTIDE SEQUENCE [LARGE SCALE GENOMIC DNA]</scope>
    <source>
        <strain evidence="6 7">SAG 241.80</strain>
    </source>
</reference>
<evidence type="ECO:0000313" key="6">
    <source>
        <dbReference type="EMBL" id="PSC68243.1"/>
    </source>
</evidence>
<dbReference type="OrthoDB" id="73919at2759"/>
<dbReference type="Gene3D" id="2.60.40.150">
    <property type="entry name" value="C2 domain"/>
    <property type="match status" value="1"/>
</dbReference>
<evidence type="ECO:0000259" key="5">
    <source>
        <dbReference type="PROSITE" id="PS51747"/>
    </source>
</evidence>
<evidence type="ECO:0000259" key="4">
    <source>
        <dbReference type="PROSITE" id="PS50004"/>
    </source>
</evidence>
<accession>A0A2P6V2C5</accession>
<comment type="subunit">
    <text evidence="2">Homodimer.</text>
</comment>
<dbReference type="InterPro" id="IPR013171">
    <property type="entry name" value="Cyd/dCyd_deaminase_Zn-bd"/>
</dbReference>
<evidence type="ECO:0000256" key="3">
    <source>
        <dbReference type="SAM" id="MobiDB-lite"/>
    </source>
</evidence>
<dbReference type="Pfam" id="PF00383">
    <property type="entry name" value="dCMP_cyt_deam_1"/>
    <property type="match status" value="1"/>
</dbReference>
<dbReference type="CDD" id="cd01283">
    <property type="entry name" value="cytidine_deaminase"/>
    <property type="match status" value="2"/>
</dbReference>
<feature type="region of interest" description="Disordered" evidence="3">
    <location>
        <begin position="399"/>
        <end position="419"/>
    </location>
</feature>
<dbReference type="InterPro" id="IPR035892">
    <property type="entry name" value="C2_domain_sf"/>
</dbReference>
<protein>
    <submittedName>
        <fullName evidence="6">Cytidine deaminase 1</fullName>
    </submittedName>
</protein>
<dbReference type="AlphaFoldDB" id="A0A2P6V2C5"/>
<evidence type="ECO:0000313" key="7">
    <source>
        <dbReference type="Proteomes" id="UP000239649"/>
    </source>
</evidence>
<dbReference type="GO" id="GO:0008270">
    <property type="term" value="F:zinc ion binding"/>
    <property type="evidence" value="ECO:0007669"/>
    <property type="project" value="InterPro"/>
</dbReference>
<dbReference type="Pfam" id="PF08211">
    <property type="entry name" value="dCMP_cyt_deam_2"/>
    <property type="match status" value="1"/>
</dbReference>
<proteinExistence type="inferred from homology"/>
<dbReference type="Pfam" id="PF00168">
    <property type="entry name" value="C2"/>
    <property type="match status" value="1"/>
</dbReference>
<sequence>MSMQRLLSFEIGDERGSEELQAPCDASHGFDVLIRIVHAHGLPTADWWNGLADPYCLLAVHAGEQCIQYRTRTVLKDLNPTFDEFLEVGNLPAGACLKAEVWDKDLLTPDDVMGAAAWRFEPAAPNGRLPVRLPLAHPSRKQSSAGELKLEVHHRPSRAPGTPRLLGPVRFRQQFSPVSGLLMGRWNDDNTLAYSTSKLFLVHIEDVFEGVSFPWNRKHAAAARIYQSPVLLSGVRTQHATLYATHLGRCRCGVLGDHNSLFALFHCGVRGGQRRYFTYSLLADSFRCSETGAGFATDMMSKHAMHAGGAEEVLYAGEFCILPDDTAPGGHRLVLDNNSGTFAPSAAHLPTLARLFAANFPELRIETVPVGDPRLDEYHRQCPSRSKLSAAAAAAAVAEEPGGAAQPANGTPPLEPQQLVSPTQCTKLLRRGARQKGGLVVDLSGAEPPLQGVLHGQFRLEASEVAALMEEHGLGEDELLARLIQPAAQQARPPISAYHVGAVGLGASGCLYVGVNLEFARLPLYNSVHAEQFLLVNALHHGETEIRRLAVSAAPCGHCRQFYSELACAETVRFTFGGGTYSLGQLLPMRFKPADLLPAPAPPLLLQPQNNAIQLTGAARAALRERGGDAAFARAAAEALAEATGSYAPYSRCPAGAAIVTGEGHVYSGGYIESAAYNPSLPPLQTAIVDAVIDGMPCYTEATEVVLVELAGGAVQHAPTTRVILEQIAPQARLTVLQAEWAAGAEPALS</sequence>
<gene>
    <name evidence="6" type="ORF">C2E20_8115</name>
</gene>
<dbReference type="PROSITE" id="PS51747">
    <property type="entry name" value="CYT_DCMP_DEAMINASES_2"/>
    <property type="match status" value="2"/>
</dbReference>
<dbReference type="PANTHER" id="PTHR11644:SF2">
    <property type="entry name" value="CYTIDINE DEAMINASE"/>
    <property type="match status" value="1"/>
</dbReference>
<dbReference type="STRING" id="554055.A0A2P6V2C5"/>
<organism evidence="6 7">
    <name type="scientific">Micractinium conductrix</name>
    <dbReference type="NCBI Taxonomy" id="554055"/>
    <lineage>
        <taxon>Eukaryota</taxon>
        <taxon>Viridiplantae</taxon>
        <taxon>Chlorophyta</taxon>
        <taxon>core chlorophytes</taxon>
        <taxon>Trebouxiophyceae</taxon>
        <taxon>Chlorellales</taxon>
        <taxon>Chlorellaceae</taxon>
        <taxon>Chlorella clade</taxon>
        <taxon>Micractinium</taxon>
    </lineage>
</organism>
<dbReference type="SUPFAM" id="SSF53927">
    <property type="entry name" value="Cytidine deaminase-like"/>
    <property type="match status" value="2"/>
</dbReference>
<dbReference type="Gene3D" id="3.40.140.10">
    <property type="entry name" value="Cytidine Deaminase, domain 2"/>
    <property type="match status" value="2"/>
</dbReference>
<dbReference type="InterPro" id="IPR000008">
    <property type="entry name" value="C2_dom"/>
</dbReference>
<feature type="domain" description="C2" evidence="4">
    <location>
        <begin position="16"/>
        <end position="133"/>
    </location>
</feature>
<name>A0A2P6V2C5_9CHLO</name>
<feature type="compositionally biased region" description="Low complexity" evidence="3">
    <location>
        <begin position="399"/>
        <end position="408"/>
    </location>
</feature>
<dbReference type="Proteomes" id="UP000239649">
    <property type="component" value="Unassembled WGS sequence"/>
</dbReference>
<dbReference type="SMART" id="SM00239">
    <property type="entry name" value="C2"/>
    <property type="match status" value="1"/>
</dbReference>
<dbReference type="NCBIfam" id="NF006537">
    <property type="entry name" value="PRK09027.1"/>
    <property type="match status" value="1"/>
</dbReference>